<dbReference type="SUPFAM" id="SSF53795">
    <property type="entry name" value="PEP carboxykinase-like"/>
    <property type="match status" value="1"/>
</dbReference>
<dbReference type="EMBL" id="AP014808">
    <property type="protein sequence ID" value="BAQ57544.1"/>
    <property type="molecule type" value="Genomic_DNA"/>
</dbReference>
<dbReference type="Pfam" id="PF02603">
    <property type="entry name" value="Hpr_kinase_N"/>
    <property type="match status" value="1"/>
</dbReference>
<keyword evidence="9 16" id="KW-0418">Kinase</keyword>
<evidence type="ECO:0000256" key="2">
    <source>
        <dbReference type="ARBA" id="ARBA00001946"/>
    </source>
</evidence>
<dbReference type="PATRIC" id="fig|1600.4.peg.1180"/>
<protein>
    <recommendedName>
        <fullName evidence="4 16">HPr kinase/phosphorylase</fullName>
        <shortName evidence="16">HPrK/P</shortName>
        <ecNumber evidence="16">2.7.11.-</ecNumber>
        <ecNumber evidence="16">2.7.4.-</ecNumber>
    </recommendedName>
    <alternativeName>
        <fullName evidence="14 16">HPr(Ser) kinase/phosphorylase</fullName>
    </alternativeName>
</protein>
<evidence type="ECO:0000256" key="13">
    <source>
        <dbReference type="ARBA" id="ARBA00023277"/>
    </source>
</evidence>
<dbReference type="STRING" id="1600.LBAT_1155"/>
<dbReference type="PANTHER" id="PTHR30305:SF1">
    <property type="entry name" value="HPR KINASE_PHOSPHORYLASE"/>
    <property type="match status" value="1"/>
</dbReference>
<dbReference type="InterPro" id="IPR028979">
    <property type="entry name" value="Ser_kin/Pase_Hpr-like_N_sf"/>
</dbReference>
<feature type="domain" description="HPr kinase/phosphorylase C-terminal" evidence="18">
    <location>
        <begin position="133"/>
        <end position="300"/>
    </location>
</feature>
<dbReference type="InterPro" id="IPR011104">
    <property type="entry name" value="Hpr_kin/Pase_C"/>
</dbReference>
<evidence type="ECO:0000256" key="16">
    <source>
        <dbReference type="HAMAP-Rule" id="MF_01249"/>
    </source>
</evidence>
<keyword evidence="6 16" id="KW-0808">Transferase</keyword>
<keyword evidence="13 16" id="KW-0119">Carbohydrate metabolism</keyword>
<dbReference type="FunFam" id="3.40.50.300:FF:000174">
    <property type="entry name" value="HPr kinase/phosphorylase"/>
    <property type="match status" value="1"/>
</dbReference>
<evidence type="ECO:0000256" key="10">
    <source>
        <dbReference type="ARBA" id="ARBA00022840"/>
    </source>
</evidence>
<dbReference type="OrthoDB" id="9778803at2"/>
<evidence type="ECO:0000256" key="5">
    <source>
        <dbReference type="ARBA" id="ARBA00022527"/>
    </source>
</evidence>
<dbReference type="SUPFAM" id="SSF75138">
    <property type="entry name" value="HprK N-terminal domain-like"/>
    <property type="match status" value="1"/>
</dbReference>
<evidence type="ECO:0000313" key="20">
    <source>
        <dbReference type="Proteomes" id="UP000035709"/>
    </source>
</evidence>
<feature type="binding site" evidence="16">
    <location>
        <begin position="156"/>
        <end position="163"/>
    </location>
    <ligand>
        <name>ATP</name>
        <dbReference type="ChEBI" id="CHEBI:30616"/>
    </ligand>
</feature>
<comment type="function">
    <text evidence="16">Catalyzes the ATP- as well as the pyrophosphate-dependent phosphorylation of a specific serine residue in HPr, a phosphocarrier protein of the phosphoenolpyruvate-dependent sugar phosphotransferase system (PTS). HprK/P also catalyzes the pyrophosphate-producing, inorganic phosphate-dependent dephosphorylation (phosphorolysis) of seryl-phosphorylated HPr (P-Ser-HPr). The two antagonistic activities of HprK/P are regulated by several intracellular metabolites, which change their concentration in response to the absence or presence of rapidly metabolisable carbon sources (glucose, fructose, etc.) in the growth medium. Therefore, by controlling the phosphorylation state of HPr, HPrK/P is a sensor enzyme that plays a major role in the regulation of carbon metabolism and sugar transport: it mediates carbon catabolite repression (CCR), and regulates PTS-catalyzed carbohydrate uptake and inducer exclusion.</text>
</comment>
<keyword evidence="12 16" id="KW-0511">Multifunctional enzyme</keyword>
<feature type="active site" evidence="16">
    <location>
        <position position="141"/>
    </location>
</feature>
<evidence type="ECO:0000259" key="17">
    <source>
        <dbReference type="Pfam" id="PF02603"/>
    </source>
</evidence>
<comment type="catalytic activity">
    <reaction evidence="15 16">
        <text>[HPr protein]-O-phospho-L-serine + phosphate + H(+) = [HPr protein]-L-serine + diphosphate</text>
        <dbReference type="Rhea" id="RHEA:46604"/>
        <dbReference type="Rhea" id="RHEA-COMP:11602"/>
        <dbReference type="Rhea" id="RHEA-COMP:11603"/>
        <dbReference type="ChEBI" id="CHEBI:15378"/>
        <dbReference type="ChEBI" id="CHEBI:29999"/>
        <dbReference type="ChEBI" id="CHEBI:33019"/>
        <dbReference type="ChEBI" id="CHEBI:43474"/>
        <dbReference type="ChEBI" id="CHEBI:83421"/>
    </reaction>
</comment>
<dbReference type="InterPro" id="IPR003755">
    <property type="entry name" value="HPr(Ser)_kin/Pase"/>
</dbReference>
<dbReference type="EC" id="2.7.11.-" evidence="16"/>
<feature type="binding site" evidence="16">
    <location>
        <position position="205"/>
    </location>
    <ligand>
        <name>Mg(2+)</name>
        <dbReference type="ChEBI" id="CHEBI:18420"/>
    </ligand>
</feature>
<dbReference type="GO" id="GO:0005524">
    <property type="term" value="F:ATP binding"/>
    <property type="evidence" value="ECO:0007669"/>
    <property type="project" value="UniProtKB-UniRule"/>
</dbReference>
<sequence length="325" mass="37066">MAKTVKLRKLINDNKIIHVYRGKQYIMGKEISVCDVYRPGLELTGYFDFYPKERIQLLGRTEISYTARLDPDSRNRVFKKMCTKETPCFLISRSLPVPKELEEAADNAKIPILCSPESTTYISGLLTQYLRERLATRTSIHGELVEIKGMGVLLAGESGVGKSECALGLIHRGHRLIADDRIDVYQKDDDTVMGEAPKILRYMMEIRGIGIIDVMELFGVGAVKKRTSIQLVINMVNWNNKAHYDRLGFQEDTREICNVEIPQITIPVKVGRNMEDIIEVATINFRAKESGYDATRTFDNHLTELISDNSKKDTEKEEEKDKDKK</sequence>
<proteinExistence type="inferred from homology"/>
<keyword evidence="10 16" id="KW-0067">ATP-binding</keyword>
<feature type="region of interest" description="Important for the catalytic mechanism of dephosphorylation" evidence="16">
    <location>
        <begin position="267"/>
        <end position="272"/>
    </location>
</feature>
<dbReference type="Gene3D" id="3.40.50.300">
    <property type="entry name" value="P-loop containing nucleotide triphosphate hydrolases"/>
    <property type="match status" value="1"/>
</dbReference>
<dbReference type="CDD" id="cd01918">
    <property type="entry name" value="HprK_C"/>
    <property type="match status" value="1"/>
</dbReference>
<reference evidence="19 20" key="1">
    <citation type="submission" date="2015-03" db="EMBL/GenBank/DDBJ databases">
        <title>Complete genome sequence of Lactobacillus acetotolerans NBRC 13120.</title>
        <authorList>
            <person name="Toh H."/>
            <person name="Morita H."/>
            <person name="Fujita N."/>
        </authorList>
    </citation>
    <scope>NUCLEOTIDE SEQUENCE [LARGE SCALE GENOMIC DNA]</scope>
    <source>
        <strain evidence="19 20">NBRC 13120</strain>
    </source>
</reference>
<evidence type="ECO:0000256" key="3">
    <source>
        <dbReference type="ARBA" id="ARBA00006883"/>
    </source>
</evidence>
<evidence type="ECO:0000313" key="19">
    <source>
        <dbReference type="EMBL" id="BAQ57544.1"/>
    </source>
</evidence>
<comment type="catalytic activity">
    <reaction evidence="1 16">
        <text>[HPr protein]-L-serine + ATP = [HPr protein]-O-phospho-L-serine + ADP + H(+)</text>
        <dbReference type="Rhea" id="RHEA:46600"/>
        <dbReference type="Rhea" id="RHEA-COMP:11602"/>
        <dbReference type="Rhea" id="RHEA-COMP:11603"/>
        <dbReference type="ChEBI" id="CHEBI:15378"/>
        <dbReference type="ChEBI" id="CHEBI:29999"/>
        <dbReference type="ChEBI" id="CHEBI:30616"/>
        <dbReference type="ChEBI" id="CHEBI:83421"/>
        <dbReference type="ChEBI" id="CHEBI:456216"/>
    </reaction>
</comment>
<dbReference type="GO" id="GO:0004674">
    <property type="term" value="F:protein serine/threonine kinase activity"/>
    <property type="evidence" value="ECO:0007669"/>
    <property type="project" value="UniProtKB-KW"/>
</dbReference>
<feature type="active site" description="Proton acceptor; for phosphorylation activity. Proton donor; for dephosphorylation activity" evidence="16">
    <location>
        <position position="180"/>
    </location>
</feature>
<evidence type="ECO:0000256" key="9">
    <source>
        <dbReference type="ARBA" id="ARBA00022777"/>
    </source>
</evidence>
<keyword evidence="20" id="KW-1185">Reference proteome</keyword>
<dbReference type="Proteomes" id="UP000035709">
    <property type="component" value="Chromosome"/>
</dbReference>
<dbReference type="GO" id="GO:0000155">
    <property type="term" value="F:phosphorelay sensor kinase activity"/>
    <property type="evidence" value="ECO:0007669"/>
    <property type="project" value="InterPro"/>
</dbReference>
<evidence type="ECO:0000256" key="1">
    <source>
        <dbReference type="ARBA" id="ARBA00001120"/>
    </source>
</evidence>
<dbReference type="InterPro" id="IPR011126">
    <property type="entry name" value="Hpr_kin/Pase_Hpr_N"/>
</dbReference>
<feature type="domain" description="HPr(Ser) kinase/phosphorylase N-terminal" evidence="17">
    <location>
        <begin position="5"/>
        <end position="130"/>
    </location>
</feature>
<dbReference type="InterPro" id="IPR027417">
    <property type="entry name" value="P-loop_NTPase"/>
</dbReference>
<dbReference type="AlphaFoldDB" id="A0A0D6A497"/>
<dbReference type="RefSeq" id="WP_060459622.1">
    <property type="nucleotide sequence ID" value="NZ_AP014808.1"/>
</dbReference>
<evidence type="ECO:0000256" key="11">
    <source>
        <dbReference type="ARBA" id="ARBA00022842"/>
    </source>
</evidence>
<evidence type="ECO:0000256" key="14">
    <source>
        <dbReference type="ARBA" id="ARBA00033012"/>
    </source>
</evidence>
<accession>A0A0D6A497</accession>
<comment type="cofactor">
    <cofactor evidence="2 16">
        <name>Mg(2+)</name>
        <dbReference type="ChEBI" id="CHEBI:18420"/>
    </cofactor>
</comment>
<comment type="subunit">
    <text evidence="16">Homohexamer.</text>
</comment>
<dbReference type="NCBIfam" id="TIGR00679">
    <property type="entry name" value="hpr-ser"/>
    <property type="match status" value="1"/>
</dbReference>
<dbReference type="EC" id="2.7.4.-" evidence="16"/>
<keyword evidence="8 16" id="KW-0547">Nucleotide-binding</keyword>
<comment type="domain">
    <text evidence="16">The Walker A ATP-binding motif also binds Pi and PPi.</text>
</comment>
<dbReference type="Gene3D" id="3.40.1390.20">
    <property type="entry name" value="HprK N-terminal domain-like"/>
    <property type="match status" value="1"/>
</dbReference>
<evidence type="ECO:0000256" key="12">
    <source>
        <dbReference type="ARBA" id="ARBA00023268"/>
    </source>
</evidence>
<keyword evidence="5 16" id="KW-0723">Serine/threonine-protein kinase</keyword>
<keyword evidence="11 16" id="KW-0460">Magnesium</keyword>
<feature type="active site" evidence="16">
    <location>
        <position position="162"/>
    </location>
</feature>
<name>A0A0D6A497_9LACO</name>
<evidence type="ECO:0000256" key="8">
    <source>
        <dbReference type="ARBA" id="ARBA00022741"/>
    </source>
</evidence>
<evidence type="ECO:0000256" key="7">
    <source>
        <dbReference type="ARBA" id="ARBA00022723"/>
    </source>
</evidence>
<evidence type="ECO:0000256" key="15">
    <source>
        <dbReference type="ARBA" id="ARBA00047657"/>
    </source>
</evidence>
<dbReference type="GO" id="GO:0000287">
    <property type="term" value="F:magnesium ion binding"/>
    <property type="evidence" value="ECO:0007669"/>
    <property type="project" value="UniProtKB-UniRule"/>
</dbReference>
<gene>
    <name evidence="16" type="primary">hprK</name>
    <name evidence="19" type="ORF">LBAT_1155</name>
</gene>
<evidence type="ECO:0000259" key="18">
    <source>
        <dbReference type="Pfam" id="PF07475"/>
    </source>
</evidence>
<organism evidence="19 20">
    <name type="scientific">Lactobacillus acetotolerans</name>
    <dbReference type="NCBI Taxonomy" id="1600"/>
    <lineage>
        <taxon>Bacteria</taxon>
        <taxon>Bacillati</taxon>
        <taxon>Bacillota</taxon>
        <taxon>Bacilli</taxon>
        <taxon>Lactobacillales</taxon>
        <taxon>Lactobacillaceae</taxon>
        <taxon>Lactobacillus</taxon>
    </lineage>
</organism>
<evidence type="ECO:0000256" key="6">
    <source>
        <dbReference type="ARBA" id="ARBA00022679"/>
    </source>
</evidence>
<dbReference type="HAMAP" id="MF_01249">
    <property type="entry name" value="HPr_kinase"/>
    <property type="match status" value="1"/>
</dbReference>
<feature type="binding site" evidence="16">
    <location>
        <position position="163"/>
    </location>
    <ligand>
        <name>Mg(2+)</name>
        <dbReference type="ChEBI" id="CHEBI:18420"/>
    </ligand>
</feature>
<feature type="region of interest" description="Important for the catalytic mechanism of both phosphorylation and dephosphorylation" evidence="16">
    <location>
        <begin position="204"/>
        <end position="213"/>
    </location>
</feature>
<dbReference type="PANTHER" id="PTHR30305">
    <property type="entry name" value="PROTEIN YJDM-RELATED"/>
    <property type="match status" value="1"/>
</dbReference>
<evidence type="ECO:0000256" key="4">
    <source>
        <dbReference type="ARBA" id="ARBA00018922"/>
    </source>
</evidence>
<dbReference type="Pfam" id="PF07475">
    <property type="entry name" value="Hpr_kinase_C"/>
    <property type="match status" value="1"/>
</dbReference>
<comment type="miscellaneous">
    <text evidence="16">Both phosphorylation and phosphorolysis are carried out by the same active site and suggest a common mechanism for both reactions.</text>
</comment>
<keyword evidence="7 16" id="KW-0479">Metal-binding</keyword>
<dbReference type="KEGG" id="lae:LBAT_1155"/>
<feature type="active site" evidence="16">
    <location>
        <position position="246"/>
    </location>
</feature>
<comment type="similarity">
    <text evidence="3 16">Belongs to the HPrK/P family.</text>
</comment>
<dbReference type="GO" id="GO:0004712">
    <property type="term" value="F:protein serine/threonine/tyrosine kinase activity"/>
    <property type="evidence" value="ECO:0007669"/>
    <property type="project" value="UniProtKB-UniRule"/>
</dbReference>
<dbReference type="GO" id="GO:0006109">
    <property type="term" value="P:regulation of carbohydrate metabolic process"/>
    <property type="evidence" value="ECO:0007669"/>
    <property type="project" value="UniProtKB-UniRule"/>
</dbReference>